<dbReference type="InterPro" id="IPR015421">
    <property type="entry name" value="PyrdxlP-dep_Trfase_major"/>
</dbReference>
<dbReference type="EMBL" id="BAAAOF010000002">
    <property type="protein sequence ID" value="GAA1920062.1"/>
    <property type="molecule type" value="Genomic_DNA"/>
</dbReference>
<comment type="similarity">
    <text evidence="1 3">Belongs to the class-III pyridoxal-phosphate-dependent aminotransferase family.</text>
</comment>
<dbReference type="InterPro" id="IPR005814">
    <property type="entry name" value="Aminotrans_3"/>
</dbReference>
<evidence type="ECO:0000313" key="5">
    <source>
        <dbReference type="Proteomes" id="UP001501343"/>
    </source>
</evidence>
<dbReference type="InterPro" id="IPR049704">
    <property type="entry name" value="Aminotrans_3_PPA_site"/>
</dbReference>
<gene>
    <name evidence="4" type="ORF">GCM10009775_10840</name>
</gene>
<evidence type="ECO:0000256" key="2">
    <source>
        <dbReference type="ARBA" id="ARBA00022898"/>
    </source>
</evidence>
<reference evidence="5" key="1">
    <citation type="journal article" date="2019" name="Int. J. Syst. Evol. Microbiol.">
        <title>The Global Catalogue of Microorganisms (GCM) 10K type strain sequencing project: providing services to taxonomists for standard genome sequencing and annotation.</title>
        <authorList>
            <consortium name="The Broad Institute Genomics Platform"/>
            <consortium name="The Broad Institute Genome Sequencing Center for Infectious Disease"/>
            <person name="Wu L."/>
            <person name="Ma J."/>
        </authorList>
    </citation>
    <scope>NUCLEOTIDE SEQUENCE [LARGE SCALE GENOMIC DNA]</scope>
    <source>
        <strain evidence="5">JCM 14900</strain>
    </source>
</reference>
<dbReference type="InterPro" id="IPR015424">
    <property type="entry name" value="PyrdxlP-dep_Trfase"/>
</dbReference>
<evidence type="ECO:0000256" key="1">
    <source>
        <dbReference type="ARBA" id="ARBA00008954"/>
    </source>
</evidence>
<keyword evidence="4" id="KW-0032">Aminotransferase</keyword>
<name>A0ABP5ATV5_9MICO</name>
<dbReference type="CDD" id="cd00610">
    <property type="entry name" value="OAT_like"/>
    <property type="match status" value="1"/>
</dbReference>
<evidence type="ECO:0000256" key="3">
    <source>
        <dbReference type="RuleBase" id="RU003560"/>
    </source>
</evidence>
<dbReference type="Gene3D" id="3.40.640.10">
    <property type="entry name" value="Type I PLP-dependent aspartate aminotransferase-like (Major domain)"/>
    <property type="match status" value="1"/>
</dbReference>
<dbReference type="PANTHER" id="PTHR45688:SF13">
    <property type="entry name" value="ALANINE--GLYOXYLATE AMINOTRANSFERASE 2-LIKE"/>
    <property type="match status" value="1"/>
</dbReference>
<keyword evidence="5" id="KW-1185">Reference proteome</keyword>
<dbReference type="InterPro" id="IPR015422">
    <property type="entry name" value="PyrdxlP-dep_Trfase_small"/>
</dbReference>
<dbReference type="Gene3D" id="3.90.1150.10">
    <property type="entry name" value="Aspartate Aminotransferase, domain 1"/>
    <property type="match status" value="1"/>
</dbReference>
<dbReference type="GO" id="GO:0008483">
    <property type="term" value="F:transaminase activity"/>
    <property type="evidence" value="ECO:0007669"/>
    <property type="project" value="UniProtKB-KW"/>
</dbReference>
<organism evidence="4 5">
    <name type="scientific">Microbacterium aoyamense</name>
    <dbReference type="NCBI Taxonomy" id="344166"/>
    <lineage>
        <taxon>Bacteria</taxon>
        <taxon>Bacillati</taxon>
        <taxon>Actinomycetota</taxon>
        <taxon>Actinomycetes</taxon>
        <taxon>Micrococcales</taxon>
        <taxon>Microbacteriaceae</taxon>
        <taxon>Microbacterium</taxon>
    </lineage>
</organism>
<dbReference type="RefSeq" id="WP_248146196.1">
    <property type="nucleotide sequence ID" value="NZ_BAAAOF010000002.1"/>
</dbReference>
<dbReference type="SUPFAM" id="SSF53383">
    <property type="entry name" value="PLP-dependent transferases"/>
    <property type="match status" value="1"/>
</dbReference>
<comment type="caution">
    <text evidence="4">The sequence shown here is derived from an EMBL/GenBank/DDBJ whole genome shotgun (WGS) entry which is preliminary data.</text>
</comment>
<dbReference type="PIRSF" id="PIRSF000521">
    <property type="entry name" value="Transaminase_4ab_Lys_Orn"/>
    <property type="match status" value="1"/>
</dbReference>
<proteinExistence type="inferred from homology"/>
<dbReference type="Proteomes" id="UP001501343">
    <property type="component" value="Unassembled WGS sequence"/>
</dbReference>
<keyword evidence="2 3" id="KW-0663">Pyridoxal phosphate</keyword>
<keyword evidence="4" id="KW-0808">Transferase</keyword>
<dbReference type="PROSITE" id="PS00600">
    <property type="entry name" value="AA_TRANSFER_CLASS_3"/>
    <property type="match status" value="1"/>
</dbReference>
<evidence type="ECO:0000313" key="4">
    <source>
        <dbReference type="EMBL" id="GAA1920062.1"/>
    </source>
</evidence>
<dbReference type="PANTHER" id="PTHR45688">
    <property type="match status" value="1"/>
</dbReference>
<accession>A0ABP5ATV5</accession>
<dbReference type="Pfam" id="PF00202">
    <property type="entry name" value="Aminotran_3"/>
    <property type="match status" value="1"/>
</dbReference>
<sequence>MTTGPSTYFRPEHAAGLDASTRELIGRRERALGGAYRLFYREPLEFVRGRGTKLYTADSVEYLDAYNNVPSVGHAHPRVTEAIATQAALLNTHTRYLHGAVVDYAERLLATLPPAIGHVMLTCTGSEANDLALKVARDATGHSGAIVTRYAYHGVTLAAGALSPSLVGEEAVEPWVRLVPPPHPDPVAFIDGVRAAIAELDDAGYGVAALFVDTIFASDGVIPGDFLTPAVDLVHAAGGMFIADEVQAGFGRLGHGMWGFDRHRIVPDAVTFGKPAGNGMPIAGFAAVDAVIDGFGSRQRYFNTFGGTPVSVAAANAVLDVLADEGLIGNAQRTGDLLEERLRSLADESPAIGDVRAAGLYLGIDIVDADGRPDEARAIDIVNGMRDRRVLLAASGERNHTLKVRPPLPFDAADVERFTSALAETIAATDR</sequence>
<protein>
    <submittedName>
        <fullName evidence="4">Aspartate aminotransferase family protein</fullName>
    </submittedName>
</protein>